<dbReference type="EMBL" id="CP072748">
    <property type="protein sequence ID" value="QTX09331.1"/>
    <property type="molecule type" value="Genomic_DNA"/>
</dbReference>
<evidence type="ECO:0000259" key="1">
    <source>
        <dbReference type="Pfam" id="PF03886"/>
    </source>
</evidence>
<dbReference type="Pfam" id="PF03886">
    <property type="entry name" value="ABC_trans_aux"/>
    <property type="match status" value="1"/>
</dbReference>
<dbReference type="SUPFAM" id="SSF159594">
    <property type="entry name" value="XCC0632-like"/>
    <property type="match status" value="1"/>
</dbReference>
<evidence type="ECO:0000313" key="2">
    <source>
        <dbReference type="EMBL" id="MBO0614493.1"/>
    </source>
</evidence>
<proteinExistence type="predicted"/>
<accession>A0A8B0SDS1</accession>
<organism evidence="3">
    <name type="scientific">Thiothrix fructosivorans</name>
    <dbReference type="NCBI Taxonomy" id="111770"/>
    <lineage>
        <taxon>Bacteria</taxon>
        <taxon>Pseudomonadati</taxon>
        <taxon>Pseudomonadota</taxon>
        <taxon>Gammaproteobacteria</taxon>
        <taxon>Thiotrichales</taxon>
        <taxon>Thiotrichaceae</taxon>
        <taxon>Thiothrix</taxon>
    </lineage>
</organism>
<dbReference type="Proteomes" id="UP000664466">
    <property type="component" value="Unassembled WGS sequence"/>
</dbReference>
<dbReference type="InterPro" id="IPR005586">
    <property type="entry name" value="ABC_trans_aux"/>
</dbReference>
<feature type="domain" description="ABC-type transport auxiliary lipoprotein component" evidence="1">
    <location>
        <begin position="11"/>
        <end position="166"/>
    </location>
</feature>
<protein>
    <submittedName>
        <fullName evidence="3">Membrane integrity-associated transporter subunit PqiC</fullName>
    </submittedName>
</protein>
<sequence length="183" mass="20437">MNSHVPTEQVYRLAPRVGVMPQRALAHLYLPRIQVSPALDTSRITLVRPGFQQDFIANSRWPDSLAIYLHSVMLDTLSHSEGFLSVSDQLLSNNEVYKLLLRVSAFHVEYPPSGQGRAAVVVGLEAILVREQDQRMIGQYRADIRKENTQVSTSKIVEALNQALGEGVTSLMTDMANDLPILR</sequence>
<dbReference type="EMBL" id="JAFMPM010000008">
    <property type="protein sequence ID" value="MBO0614493.1"/>
    <property type="molecule type" value="Genomic_DNA"/>
</dbReference>
<evidence type="ECO:0000313" key="4">
    <source>
        <dbReference type="Proteomes" id="UP000664466"/>
    </source>
</evidence>
<dbReference type="AlphaFoldDB" id="A0A8B0SDS1"/>
<reference evidence="2 4" key="1">
    <citation type="submission" date="2021-03" db="EMBL/GenBank/DDBJ databases">
        <title>Draft genome and methylome analysis of Thiotrix fructosivoruns ATCC 49748.</title>
        <authorList>
            <person name="Fomenkov A."/>
            <person name="Grabovich M.Y."/>
            <person name="Roberts R.J."/>
        </authorList>
    </citation>
    <scope>NUCLEOTIDE SEQUENCE [LARGE SCALE GENOMIC DNA]</scope>
    <source>
        <strain evidence="2 4">ATCC 49748</strain>
    </source>
</reference>
<keyword evidence="4" id="KW-1185">Reference proteome</keyword>
<name>A0A8B0SDS1_9GAMM</name>
<reference evidence="3" key="2">
    <citation type="submission" date="2021-04" db="EMBL/GenBank/DDBJ databases">
        <title>Complete Genome and methylome analysis of Thiothrix fructosivorans ATCC 49748.</title>
        <authorList>
            <person name="Fomenkov A."/>
            <person name="Sun L."/>
            <person name="Vincze T."/>
            <person name="Grabovich M.Y."/>
            <person name="Roberts R.J."/>
        </authorList>
    </citation>
    <scope>NUCLEOTIDE SEQUENCE</scope>
    <source>
        <strain evidence="3">ATCC 49748</strain>
    </source>
</reference>
<dbReference type="Gene3D" id="3.40.50.10610">
    <property type="entry name" value="ABC-type transport auxiliary lipoprotein component"/>
    <property type="match status" value="1"/>
</dbReference>
<gene>
    <name evidence="3" type="ORF">J1836_011835</name>
    <name evidence="2" type="ORF">J1836_16445</name>
</gene>
<dbReference type="RefSeq" id="WP_207252220.1">
    <property type="nucleotide sequence ID" value="NZ_JAFMPM010000008.1"/>
</dbReference>
<evidence type="ECO:0000313" key="3">
    <source>
        <dbReference type="EMBL" id="QTX09331.1"/>
    </source>
</evidence>